<reference evidence="5 6" key="1">
    <citation type="journal article" date="2015" name="Genome Announc.">
        <title>Expanding the biotechnology potential of lactobacilli through comparative genomics of 213 strains and associated genera.</title>
        <authorList>
            <person name="Sun Z."/>
            <person name="Harris H.M."/>
            <person name="McCann A."/>
            <person name="Guo C."/>
            <person name="Argimon S."/>
            <person name="Zhang W."/>
            <person name="Yang X."/>
            <person name="Jeffery I.B."/>
            <person name="Cooney J.C."/>
            <person name="Kagawa T.F."/>
            <person name="Liu W."/>
            <person name="Song Y."/>
            <person name="Salvetti E."/>
            <person name="Wrobel A."/>
            <person name="Rasinkangas P."/>
            <person name="Parkhill J."/>
            <person name="Rea M.C."/>
            <person name="O'Sullivan O."/>
            <person name="Ritari J."/>
            <person name="Douillard F.P."/>
            <person name="Paul Ross R."/>
            <person name="Yang R."/>
            <person name="Briner A.E."/>
            <person name="Felis G.E."/>
            <person name="de Vos W.M."/>
            <person name="Barrangou R."/>
            <person name="Klaenhammer T.R."/>
            <person name="Caufield P.W."/>
            <person name="Cui Y."/>
            <person name="Zhang H."/>
            <person name="O'Toole P.W."/>
        </authorList>
    </citation>
    <scope>NUCLEOTIDE SEQUENCE [LARGE SCALE GENOMIC DNA]</scope>
    <source>
        <strain evidence="5 6">DSM 22696</strain>
    </source>
</reference>
<organism evidence="5 6">
    <name type="scientific">Furfurilactobacillus siliginis</name>
    <dbReference type="NCBI Taxonomy" id="348151"/>
    <lineage>
        <taxon>Bacteria</taxon>
        <taxon>Bacillati</taxon>
        <taxon>Bacillota</taxon>
        <taxon>Bacilli</taxon>
        <taxon>Lactobacillales</taxon>
        <taxon>Lactobacillaceae</taxon>
        <taxon>Furfurilactobacillus</taxon>
    </lineage>
</organism>
<proteinExistence type="predicted"/>
<evidence type="ECO:0000313" key="5">
    <source>
        <dbReference type="EMBL" id="KRN96152.1"/>
    </source>
</evidence>
<dbReference type="SUPFAM" id="SSF46689">
    <property type="entry name" value="Homeodomain-like"/>
    <property type="match status" value="1"/>
</dbReference>
<dbReference type="InterPro" id="IPR001647">
    <property type="entry name" value="HTH_TetR"/>
</dbReference>
<dbReference type="Proteomes" id="UP000051139">
    <property type="component" value="Unassembled WGS sequence"/>
</dbReference>
<evidence type="ECO:0000256" key="2">
    <source>
        <dbReference type="PROSITE-ProRule" id="PRU00335"/>
    </source>
</evidence>
<accession>A0A0R2L2W7</accession>
<keyword evidence="6" id="KW-1185">Reference proteome</keyword>
<dbReference type="EMBL" id="JQCB01000005">
    <property type="protein sequence ID" value="KRN96152.1"/>
    <property type="molecule type" value="Genomic_DNA"/>
</dbReference>
<dbReference type="STRING" id="348151.IV55_GL001536"/>
<evidence type="ECO:0000313" key="4">
    <source>
        <dbReference type="EMBL" id="GEK27924.1"/>
    </source>
</evidence>
<comment type="caution">
    <text evidence="5">The sequence shown here is derived from an EMBL/GenBank/DDBJ whole genome shotgun (WGS) entry which is preliminary data.</text>
</comment>
<dbReference type="Proteomes" id="UP000321429">
    <property type="component" value="Unassembled WGS sequence"/>
</dbReference>
<dbReference type="PANTHER" id="PTHR43479">
    <property type="entry name" value="ACREF/ENVCD OPERON REPRESSOR-RELATED"/>
    <property type="match status" value="1"/>
</dbReference>
<dbReference type="GO" id="GO:0003677">
    <property type="term" value="F:DNA binding"/>
    <property type="evidence" value="ECO:0007669"/>
    <property type="project" value="UniProtKB-UniRule"/>
</dbReference>
<feature type="domain" description="HTH tetR-type" evidence="3">
    <location>
        <begin position="13"/>
        <end position="73"/>
    </location>
</feature>
<dbReference type="Gene3D" id="1.10.357.10">
    <property type="entry name" value="Tetracycline Repressor, domain 2"/>
    <property type="match status" value="1"/>
</dbReference>
<evidence type="ECO:0000313" key="6">
    <source>
        <dbReference type="Proteomes" id="UP000051139"/>
    </source>
</evidence>
<dbReference type="PANTHER" id="PTHR43479:SF11">
    <property type="entry name" value="ACREF_ENVCD OPERON REPRESSOR-RELATED"/>
    <property type="match status" value="1"/>
</dbReference>
<dbReference type="InterPro" id="IPR009057">
    <property type="entry name" value="Homeodomain-like_sf"/>
</dbReference>
<evidence type="ECO:0000256" key="1">
    <source>
        <dbReference type="ARBA" id="ARBA00023125"/>
    </source>
</evidence>
<dbReference type="PROSITE" id="PS50977">
    <property type="entry name" value="HTH_TETR_2"/>
    <property type="match status" value="1"/>
</dbReference>
<dbReference type="PATRIC" id="fig|348151.3.peg.1583"/>
<evidence type="ECO:0000313" key="7">
    <source>
        <dbReference type="Proteomes" id="UP000321429"/>
    </source>
</evidence>
<dbReference type="OrthoDB" id="6430772at2"/>
<keyword evidence="1 2" id="KW-0238">DNA-binding</keyword>
<protein>
    <recommendedName>
        <fullName evidence="3">HTH tetR-type domain-containing protein</fullName>
    </recommendedName>
</protein>
<sequence>MNVYHEPMTKIDQSKLDALQQSVYDLVRSEGIVNLSMGKVAKAAGISPRTIYIYYDDKADLLGQLYLQAQQRIDSGLMTELGNTTDLLQQLAIMIRHYAKAYTQMPNETVYTKAIEQNPQLVSAVVKKHVGEIAPPVQEMYENMQADNHFLHAPFQTFMAIAAGPMSMMIQDAINEKRAIKEQEINDIIAATSMAITV</sequence>
<evidence type="ECO:0000259" key="3">
    <source>
        <dbReference type="PROSITE" id="PS50977"/>
    </source>
</evidence>
<reference evidence="4 7" key="2">
    <citation type="submission" date="2019-07" db="EMBL/GenBank/DDBJ databases">
        <title>Whole genome shotgun sequence of Lactobacillus siliginis NBRC 101315.</title>
        <authorList>
            <person name="Hosoyama A."/>
            <person name="Uohara A."/>
            <person name="Ohji S."/>
            <person name="Ichikawa N."/>
        </authorList>
    </citation>
    <scope>NUCLEOTIDE SEQUENCE [LARGE SCALE GENOMIC DNA]</scope>
    <source>
        <strain evidence="4 7">NBRC 101315</strain>
    </source>
</reference>
<dbReference type="AlphaFoldDB" id="A0A0R2L2W7"/>
<dbReference type="InterPro" id="IPR050624">
    <property type="entry name" value="HTH-type_Tx_Regulator"/>
</dbReference>
<name>A0A0R2L2W7_9LACO</name>
<dbReference type="EMBL" id="BJUD01000002">
    <property type="protein sequence ID" value="GEK27924.1"/>
    <property type="molecule type" value="Genomic_DNA"/>
</dbReference>
<gene>
    <name evidence="5" type="ORF">IV55_GL001536</name>
    <name evidence="4" type="ORF">LSI01_02350</name>
</gene>
<dbReference type="Pfam" id="PF00440">
    <property type="entry name" value="TetR_N"/>
    <property type="match status" value="1"/>
</dbReference>
<feature type="DNA-binding region" description="H-T-H motif" evidence="2">
    <location>
        <begin position="36"/>
        <end position="55"/>
    </location>
</feature>